<dbReference type="HOGENOM" id="CLU_020844_3_0_7"/>
<organism evidence="13 14">
    <name type="scientific">Anaeromyxobacter dehalogenans (strain ATCC BAA-258 / DSM 21875 / 2CP-1)</name>
    <dbReference type="NCBI Taxonomy" id="455488"/>
    <lineage>
        <taxon>Bacteria</taxon>
        <taxon>Pseudomonadati</taxon>
        <taxon>Myxococcota</taxon>
        <taxon>Myxococcia</taxon>
        <taxon>Myxococcales</taxon>
        <taxon>Cystobacterineae</taxon>
        <taxon>Anaeromyxobacteraceae</taxon>
        <taxon>Anaeromyxobacter</taxon>
    </lineage>
</organism>
<dbReference type="Gene3D" id="3.30.470.10">
    <property type="match status" value="1"/>
</dbReference>
<dbReference type="PANTHER" id="PTHR42743">
    <property type="entry name" value="AMINO-ACID AMINOTRANSFERASE"/>
    <property type="match status" value="1"/>
</dbReference>
<evidence type="ECO:0000256" key="2">
    <source>
        <dbReference type="ARBA" id="ARBA00004824"/>
    </source>
</evidence>
<comment type="catalytic activity">
    <reaction evidence="8">
        <text>L-valine + 2-oxoglutarate = 3-methyl-2-oxobutanoate + L-glutamate</text>
        <dbReference type="Rhea" id="RHEA:24813"/>
        <dbReference type="ChEBI" id="CHEBI:11851"/>
        <dbReference type="ChEBI" id="CHEBI:16810"/>
        <dbReference type="ChEBI" id="CHEBI:29985"/>
        <dbReference type="ChEBI" id="CHEBI:57762"/>
        <dbReference type="EC" id="2.6.1.42"/>
    </reaction>
</comment>
<dbReference type="EC" id="2.6.1.42" evidence="6"/>
<name>B8JEN0_ANAD2</name>
<evidence type="ECO:0000256" key="11">
    <source>
        <dbReference type="RuleBase" id="RU004106"/>
    </source>
</evidence>
<dbReference type="FunFam" id="3.20.10.10:FF:000002">
    <property type="entry name" value="D-alanine aminotransferase"/>
    <property type="match status" value="1"/>
</dbReference>
<comment type="cofactor">
    <cofactor evidence="1 12">
        <name>pyridoxal 5'-phosphate</name>
        <dbReference type="ChEBI" id="CHEBI:597326"/>
    </cofactor>
</comment>
<dbReference type="KEGG" id="acp:A2cp1_2839"/>
<gene>
    <name evidence="13" type="ordered locus">A2cp1_2839</name>
</gene>
<evidence type="ECO:0000256" key="4">
    <source>
        <dbReference type="ARBA" id="ARBA00005072"/>
    </source>
</evidence>
<dbReference type="SUPFAM" id="SSF56752">
    <property type="entry name" value="D-aminoacid aminotransferase-like PLP-dependent enzymes"/>
    <property type="match status" value="1"/>
</dbReference>
<dbReference type="InterPro" id="IPR001544">
    <property type="entry name" value="Aminotrans_IV"/>
</dbReference>
<dbReference type="EMBL" id="CP001359">
    <property type="protein sequence ID" value="ACL66176.1"/>
    <property type="molecule type" value="Genomic_DNA"/>
</dbReference>
<evidence type="ECO:0000256" key="7">
    <source>
        <dbReference type="ARBA" id="ARBA00022898"/>
    </source>
</evidence>
<evidence type="ECO:0000256" key="9">
    <source>
        <dbReference type="ARBA" id="ARBA00048798"/>
    </source>
</evidence>
<evidence type="ECO:0000256" key="5">
    <source>
        <dbReference type="ARBA" id="ARBA00009320"/>
    </source>
</evidence>
<keyword evidence="13" id="KW-0032">Aminotransferase</keyword>
<dbReference type="Gene3D" id="3.20.10.10">
    <property type="entry name" value="D-amino Acid Aminotransferase, subunit A, domain 2"/>
    <property type="match status" value="1"/>
</dbReference>
<evidence type="ECO:0000256" key="12">
    <source>
        <dbReference type="RuleBase" id="RU004516"/>
    </source>
</evidence>
<comment type="catalytic activity">
    <reaction evidence="10">
        <text>L-leucine + 2-oxoglutarate = 4-methyl-2-oxopentanoate + L-glutamate</text>
        <dbReference type="Rhea" id="RHEA:18321"/>
        <dbReference type="ChEBI" id="CHEBI:16810"/>
        <dbReference type="ChEBI" id="CHEBI:17865"/>
        <dbReference type="ChEBI" id="CHEBI:29985"/>
        <dbReference type="ChEBI" id="CHEBI:57427"/>
        <dbReference type="EC" id="2.6.1.42"/>
    </reaction>
</comment>
<comment type="pathway">
    <text evidence="3">Amino-acid biosynthesis; L-valine biosynthesis; L-valine from pyruvate: step 4/4.</text>
</comment>
<proteinExistence type="inferred from homology"/>
<dbReference type="Proteomes" id="UP000007089">
    <property type="component" value="Chromosome"/>
</dbReference>
<protein>
    <recommendedName>
        <fullName evidence="6">branched-chain-amino-acid transaminase</fullName>
        <ecNumber evidence="6">2.6.1.42</ecNumber>
    </recommendedName>
</protein>
<dbReference type="GO" id="GO:0004084">
    <property type="term" value="F:branched-chain-amino-acid transaminase activity"/>
    <property type="evidence" value="ECO:0007669"/>
    <property type="project" value="UniProtKB-EC"/>
</dbReference>
<dbReference type="Pfam" id="PF01063">
    <property type="entry name" value="Aminotran_4"/>
    <property type="match status" value="1"/>
</dbReference>
<dbReference type="GO" id="GO:0046394">
    <property type="term" value="P:carboxylic acid biosynthetic process"/>
    <property type="evidence" value="ECO:0007669"/>
    <property type="project" value="UniProtKB-ARBA"/>
</dbReference>
<comment type="similarity">
    <text evidence="5 11">Belongs to the class-IV pyridoxal-phosphate-dependent aminotransferase family.</text>
</comment>
<comment type="catalytic activity">
    <reaction evidence="9">
        <text>L-isoleucine + 2-oxoglutarate = (S)-3-methyl-2-oxopentanoate + L-glutamate</text>
        <dbReference type="Rhea" id="RHEA:24801"/>
        <dbReference type="ChEBI" id="CHEBI:16810"/>
        <dbReference type="ChEBI" id="CHEBI:29985"/>
        <dbReference type="ChEBI" id="CHEBI:35146"/>
        <dbReference type="ChEBI" id="CHEBI:58045"/>
        <dbReference type="EC" id="2.6.1.42"/>
    </reaction>
</comment>
<keyword evidence="14" id="KW-1185">Reference proteome</keyword>
<dbReference type="PROSITE" id="PS00770">
    <property type="entry name" value="AA_TRANSFER_CLASS_4"/>
    <property type="match status" value="1"/>
</dbReference>
<sequence length="307" mass="31633">MATLVNLDGALVAPADAKVSVLDRGFLYGDSVYEVVRTYGGRPFELDAHLARLARSAERTGLAPRWDGPRTAREIARTLEAAQSLGAPPAPADAAPWNAGEWYVRVVMTRGAGEIGLDPALAVDPRAVVIVAPLAAPPARAYAEGVTVAIASVRRASPAAVDPAAKTGAHLSHVLAVREARAAGAHEALLLDDAGMVTEGSSSNVFAVVGGRLRTPPLAAGILEGVTRGVVLRLAREAGVPVEEAPLGVDALESAAEAFLTSTMREILPVVRVGARPIGTGRPGAVTERLHRAFRRLAGGPPGLGPP</sequence>
<dbReference type="PANTHER" id="PTHR42743:SF11">
    <property type="entry name" value="AMINODEOXYCHORISMATE LYASE"/>
    <property type="match status" value="1"/>
</dbReference>
<dbReference type="InterPro" id="IPR043132">
    <property type="entry name" value="BCAT-like_C"/>
</dbReference>
<evidence type="ECO:0000256" key="3">
    <source>
        <dbReference type="ARBA" id="ARBA00004931"/>
    </source>
</evidence>
<reference evidence="13" key="1">
    <citation type="submission" date="2009-01" db="EMBL/GenBank/DDBJ databases">
        <title>Complete sequence of Anaeromyxobacter dehalogenans 2CP-1.</title>
        <authorList>
            <consortium name="US DOE Joint Genome Institute"/>
            <person name="Lucas S."/>
            <person name="Copeland A."/>
            <person name="Lapidus A."/>
            <person name="Glavina del Rio T."/>
            <person name="Dalin E."/>
            <person name="Tice H."/>
            <person name="Bruce D."/>
            <person name="Goodwin L."/>
            <person name="Pitluck S."/>
            <person name="Saunders E."/>
            <person name="Brettin T."/>
            <person name="Detter J.C."/>
            <person name="Han C."/>
            <person name="Larimer F."/>
            <person name="Land M."/>
            <person name="Hauser L."/>
            <person name="Kyrpides N."/>
            <person name="Ovchinnikova G."/>
            <person name="Beliaev A.S."/>
            <person name="Richardson P."/>
        </authorList>
    </citation>
    <scope>NUCLEOTIDE SEQUENCE</scope>
    <source>
        <strain evidence="13">2CP-1</strain>
    </source>
</reference>
<evidence type="ECO:0000256" key="8">
    <source>
        <dbReference type="ARBA" id="ARBA00048212"/>
    </source>
</evidence>
<evidence type="ECO:0000256" key="1">
    <source>
        <dbReference type="ARBA" id="ARBA00001933"/>
    </source>
</evidence>
<dbReference type="InterPro" id="IPR018300">
    <property type="entry name" value="Aminotrans_IV_CS"/>
</dbReference>
<evidence type="ECO:0000256" key="6">
    <source>
        <dbReference type="ARBA" id="ARBA00013053"/>
    </source>
</evidence>
<evidence type="ECO:0000313" key="13">
    <source>
        <dbReference type="EMBL" id="ACL66176.1"/>
    </source>
</evidence>
<comment type="pathway">
    <text evidence="4">Amino-acid biosynthesis; L-leucine biosynthesis; L-leucine from 3-methyl-2-oxobutanoate: step 4/4.</text>
</comment>
<dbReference type="InterPro" id="IPR043131">
    <property type="entry name" value="BCAT-like_N"/>
</dbReference>
<evidence type="ECO:0000313" key="14">
    <source>
        <dbReference type="Proteomes" id="UP000007089"/>
    </source>
</evidence>
<keyword evidence="7 12" id="KW-0663">Pyridoxal phosphate</keyword>
<dbReference type="GO" id="GO:0008652">
    <property type="term" value="P:amino acid biosynthetic process"/>
    <property type="evidence" value="ECO:0007669"/>
    <property type="project" value="UniProtKB-ARBA"/>
</dbReference>
<dbReference type="InterPro" id="IPR050571">
    <property type="entry name" value="Class-IV_PLP-Dep_Aminotrnsfr"/>
</dbReference>
<keyword evidence="13" id="KW-0808">Transferase</keyword>
<dbReference type="AlphaFoldDB" id="B8JEN0"/>
<comment type="pathway">
    <text evidence="2">Amino-acid biosynthesis; L-isoleucine biosynthesis; L-isoleucine from 2-oxobutanoate: step 4/4.</text>
</comment>
<dbReference type="RefSeq" id="WP_012633929.1">
    <property type="nucleotide sequence ID" value="NC_011891.1"/>
</dbReference>
<accession>B8JEN0</accession>
<evidence type="ECO:0000256" key="10">
    <source>
        <dbReference type="ARBA" id="ARBA00049229"/>
    </source>
</evidence>
<dbReference type="InterPro" id="IPR036038">
    <property type="entry name" value="Aminotransferase-like"/>
</dbReference>